<reference evidence="2 3" key="1">
    <citation type="submission" date="2023-11" db="EMBL/GenBank/DDBJ databases">
        <title>Dfirmibasis_genome.</title>
        <authorList>
            <person name="Edelbroek B."/>
            <person name="Kjellin J."/>
            <person name="Jerlstrom-Hultqvist J."/>
            <person name="Soderbom F."/>
        </authorList>
    </citation>
    <scope>NUCLEOTIDE SEQUENCE [LARGE SCALE GENOMIC DNA]</scope>
    <source>
        <strain evidence="2 3">TNS-C-14</strain>
    </source>
</reference>
<dbReference type="Proteomes" id="UP001344447">
    <property type="component" value="Unassembled WGS sequence"/>
</dbReference>
<feature type="compositionally biased region" description="Basic and acidic residues" evidence="1">
    <location>
        <begin position="104"/>
        <end position="115"/>
    </location>
</feature>
<evidence type="ECO:0000313" key="3">
    <source>
        <dbReference type="Proteomes" id="UP001344447"/>
    </source>
</evidence>
<accession>A0AAN7YS65</accession>
<organism evidence="2 3">
    <name type="scientific">Dictyostelium firmibasis</name>
    <dbReference type="NCBI Taxonomy" id="79012"/>
    <lineage>
        <taxon>Eukaryota</taxon>
        <taxon>Amoebozoa</taxon>
        <taxon>Evosea</taxon>
        <taxon>Eumycetozoa</taxon>
        <taxon>Dictyostelia</taxon>
        <taxon>Dictyosteliales</taxon>
        <taxon>Dictyosteliaceae</taxon>
        <taxon>Dictyostelium</taxon>
    </lineage>
</organism>
<evidence type="ECO:0000256" key="1">
    <source>
        <dbReference type="SAM" id="MobiDB-lite"/>
    </source>
</evidence>
<feature type="region of interest" description="Disordered" evidence="1">
    <location>
        <begin position="102"/>
        <end position="143"/>
    </location>
</feature>
<feature type="compositionally biased region" description="Acidic residues" evidence="1">
    <location>
        <begin position="127"/>
        <end position="143"/>
    </location>
</feature>
<sequence>MSTQIPVTTTEQQPSPTPKVLTDEEIRIKAFIESLNLTFPYKWELEHHEFITKGSTNNPVIPLIVISVDRMLSKEERSMIPNTFENNIRIQMEYVMTLDPNDESVQKELQEEKKQQLGNGEGVEVAMGDEEFEEFEEDDEDEN</sequence>
<dbReference type="AlphaFoldDB" id="A0AAN7YS65"/>
<dbReference type="EMBL" id="JAVFKY010000001">
    <property type="protein sequence ID" value="KAK5582619.1"/>
    <property type="molecule type" value="Genomic_DNA"/>
</dbReference>
<comment type="caution">
    <text evidence="2">The sequence shown here is derived from an EMBL/GenBank/DDBJ whole genome shotgun (WGS) entry which is preliminary data.</text>
</comment>
<protein>
    <submittedName>
        <fullName evidence="2">Uncharacterized protein</fullName>
    </submittedName>
</protein>
<keyword evidence="3" id="KW-1185">Reference proteome</keyword>
<evidence type="ECO:0000313" key="2">
    <source>
        <dbReference type="EMBL" id="KAK5582619.1"/>
    </source>
</evidence>
<proteinExistence type="predicted"/>
<gene>
    <name evidence="2" type="ORF">RB653_004204</name>
</gene>
<name>A0AAN7YS65_9MYCE</name>